<dbReference type="RefSeq" id="WP_270163127.1">
    <property type="nucleotide sequence ID" value="NZ_CP089391.1"/>
</dbReference>
<keyword evidence="2" id="KW-0032">Aminotransferase</keyword>
<keyword evidence="3" id="KW-1185">Reference proteome</keyword>
<evidence type="ECO:0000313" key="3">
    <source>
        <dbReference type="Proteomes" id="UP001179614"/>
    </source>
</evidence>
<dbReference type="InterPro" id="IPR015421">
    <property type="entry name" value="PyrdxlP-dep_Trfase_major"/>
</dbReference>
<sequence length="389" mass="42537">MPNMQRRHCQTSNNLQSEHDPLVIEMSRTHPPVVPAVFDPEYRAALDAVMARFTPSEMVGAHRWKGTDADRAAGAFFAGRRLGAIPEVGRVVLTNGTQSAFNMLMGGLVGRGEVLAVEDLTYPSVLVLSKRFGFVPHGVAMDGEGMLPDALESLCRRKRPKAMYAMSTLQNPTTVTMSLDRRAAIVAVARKYDLQIIEDDIYSLLPEAQLPPLSALAPERGWYMLGTAKSVASGLKVAYVVTPSETFSDTYFWPGVRSTFWMAAPINAAVSTQLIENGGTWRIIDAVRDEMRRRYTVVRPLVSHLDTSVADGALHLWVRLPTGLSAERMIGRVRSLGIAISGGAPYAPPDEIQPEAIRICLGYVRSHDVLAEAVRTVAASIQTEAKIPL</sequence>
<dbReference type="EMBL" id="CP089391">
    <property type="protein sequence ID" value="WBL77835.1"/>
    <property type="molecule type" value="Genomic_DNA"/>
</dbReference>
<gene>
    <name evidence="2" type="ORF">I3J27_33330</name>
</gene>
<dbReference type="GO" id="GO:0008483">
    <property type="term" value="F:transaminase activity"/>
    <property type="evidence" value="ECO:0007669"/>
    <property type="project" value="UniProtKB-KW"/>
</dbReference>
<dbReference type="Pfam" id="PF00155">
    <property type="entry name" value="Aminotran_1_2"/>
    <property type="match status" value="1"/>
</dbReference>
<dbReference type="PANTHER" id="PTHR46577">
    <property type="entry name" value="HTH-TYPE TRANSCRIPTIONAL REGULATORY PROTEIN GABR"/>
    <property type="match status" value="1"/>
</dbReference>
<dbReference type="Gene3D" id="3.40.640.10">
    <property type="entry name" value="Type I PLP-dependent aspartate aminotransferase-like (Major domain)"/>
    <property type="match status" value="1"/>
</dbReference>
<dbReference type="CDD" id="cd00609">
    <property type="entry name" value="AAT_like"/>
    <property type="match status" value="1"/>
</dbReference>
<dbReference type="InterPro" id="IPR051446">
    <property type="entry name" value="HTH_trans_reg/aminotransferase"/>
</dbReference>
<dbReference type="SUPFAM" id="SSF53383">
    <property type="entry name" value="PLP-dependent transferases"/>
    <property type="match status" value="1"/>
</dbReference>
<reference evidence="2" key="1">
    <citation type="submission" date="2021-12" db="EMBL/GenBank/DDBJ databases">
        <title>Bradyrhizobium xenonodulans sp. nov.</title>
        <authorList>
            <person name="Claassens R."/>
            <person name="Venter S.N."/>
            <person name="Beukes C.W."/>
            <person name="Stepkowski T."/>
            <person name="Steenkamp E.T."/>
        </authorList>
    </citation>
    <scope>NUCLEOTIDE SEQUENCE</scope>
    <source>
        <strain evidence="2">14AB</strain>
    </source>
</reference>
<protein>
    <submittedName>
        <fullName evidence="2">PLP-dependent aminotransferase family protein</fullName>
    </submittedName>
</protein>
<dbReference type="InterPro" id="IPR015424">
    <property type="entry name" value="PyrdxlP-dep_Trfase"/>
</dbReference>
<proteinExistence type="predicted"/>
<organism evidence="2 3">
    <name type="scientific">Bradyrhizobium xenonodulans</name>
    <dbReference type="NCBI Taxonomy" id="2736875"/>
    <lineage>
        <taxon>Bacteria</taxon>
        <taxon>Pseudomonadati</taxon>
        <taxon>Pseudomonadota</taxon>
        <taxon>Alphaproteobacteria</taxon>
        <taxon>Hyphomicrobiales</taxon>
        <taxon>Nitrobacteraceae</taxon>
        <taxon>Bradyrhizobium</taxon>
    </lineage>
</organism>
<evidence type="ECO:0000259" key="1">
    <source>
        <dbReference type="Pfam" id="PF00155"/>
    </source>
</evidence>
<name>A0ABY7MHD0_9BRAD</name>
<keyword evidence="2" id="KW-0808">Transferase</keyword>
<dbReference type="PANTHER" id="PTHR46577:SF1">
    <property type="entry name" value="HTH-TYPE TRANSCRIPTIONAL REGULATORY PROTEIN GABR"/>
    <property type="match status" value="1"/>
</dbReference>
<dbReference type="Proteomes" id="UP001179614">
    <property type="component" value="Chromosome"/>
</dbReference>
<feature type="domain" description="Aminotransferase class I/classII large" evidence="1">
    <location>
        <begin position="88"/>
        <end position="363"/>
    </location>
</feature>
<dbReference type="InterPro" id="IPR004839">
    <property type="entry name" value="Aminotransferase_I/II_large"/>
</dbReference>
<evidence type="ECO:0000313" key="2">
    <source>
        <dbReference type="EMBL" id="WBL77835.1"/>
    </source>
</evidence>
<accession>A0ABY7MHD0</accession>